<keyword evidence="2" id="KW-1185">Reference proteome</keyword>
<dbReference type="AlphaFoldDB" id="D5UTQ8"/>
<evidence type="ECO:0000313" key="2">
    <source>
        <dbReference type="Proteomes" id="UP000001213"/>
    </source>
</evidence>
<dbReference type="Proteomes" id="UP000001213">
    <property type="component" value="Chromosome"/>
</dbReference>
<dbReference type="InterPro" id="IPR016888">
    <property type="entry name" value="UCP028498"/>
</dbReference>
<gene>
    <name evidence="1" type="ordered locus">Tpau_0776</name>
</gene>
<name>D5UTQ8_TSUPD</name>
<dbReference type="HOGENOM" id="CLU_133265_1_0_11"/>
<sequence length="124" mass="13526">MPLDTTLTDALGTTQEIEISSYRKDGTLRHWVPIWTVRVGDDIYIRSAFGVDGGWYKWAKIKGIGRVRIGGMEADVALIPDTTDDVQQQVDAGFETKYPNGGAATRTMVTEPARSATVRLAPAA</sequence>
<dbReference type="Pfam" id="PF10012">
    <property type="entry name" value="DUF2255"/>
    <property type="match status" value="1"/>
</dbReference>
<reference evidence="2" key="1">
    <citation type="submission" date="2010-03" db="EMBL/GenBank/DDBJ databases">
        <title>The complete chromosome of Tsukamurella paurometabola DSM 20162.</title>
        <authorList>
            <consortium name="US DOE Joint Genome Institute (JGI-PGF)"/>
            <person name="Lucas S."/>
            <person name="Copeland A."/>
            <person name="Lapidus A."/>
            <person name="Glavina del Rio T."/>
            <person name="Dalin E."/>
            <person name="Tice H."/>
            <person name="Bruce D."/>
            <person name="Goodwin L."/>
            <person name="Pitluck S."/>
            <person name="Kyrpides N."/>
            <person name="Mavromatis K."/>
            <person name="Ivanova N."/>
            <person name="Mikhailova N."/>
            <person name="Munk A.C."/>
            <person name="Brettin T."/>
            <person name="Detter J.C."/>
            <person name="Tapia R."/>
            <person name="Han C."/>
            <person name="Larimer F."/>
            <person name="Land M."/>
            <person name="Hauser L."/>
            <person name="Markowitz V."/>
            <person name="Cheng J.-F."/>
            <person name="Hugenholtz P."/>
            <person name="Woyke T."/>
            <person name="Wu D."/>
            <person name="Jando M."/>
            <person name="Brambilla E."/>
            <person name="Klenk H.-P."/>
            <person name="Eisen J.A."/>
        </authorList>
    </citation>
    <scope>NUCLEOTIDE SEQUENCE [LARGE SCALE GENOMIC DNA]</scope>
    <source>
        <strain evidence="2">ATCC 8368 / DSM 20162 / CCUG 35730 / CIP 100753 / JCM 10117 / KCTC 9821 / NBRC 16120 / NCIMB 702349 / NCTC 13040</strain>
    </source>
</reference>
<dbReference type="STRING" id="521096.Tpau_0776"/>
<proteinExistence type="predicted"/>
<protein>
    <recommendedName>
        <fullName evidence="3">DUF2255 family protein</fullName>
    </recommendedName>
</protein>
<reference evidence="1 2" key="2">
    <citation type="journal article" date="2011" name="Stand. Genomic Sci.">
        <title>Complete genome sequence of Tsukamurella paurometabola type strain (no. 33).</title>
        <authorList>
            <person name="Munk A.C."/>
            <person name="Lapidus A."/>
            <person name="Lucas S."/>
            <person name="Nolan M."/>
            <person name="Tice H."/>
            <person name="Cheng J.F."/>
            <person name="Del Rio T.G."/>
            <person name="Goodwin L."/>
            <person name="Pitluck S."/>
            <person name="Liolios K."/>
            <person name="Huntemann M."/>
            <person name="Ivanova N."/>
            <person name="Mavromatis K."/>
            <person name="Mikhailova N."/>
            <person name="Pati A."/>
            <person name="Chen A."/>
            <person name="Palaniappan K."/>
            <person name="Tapia R."/>
            <person name="Han C."/>
            <person name="Land M."/>
            <person name="Hauser L."/>
            <person name="Chang Y.J."/>
            <person name="Jeffries C.D."/>
            <person name="Brettin T."/>
            <person name="Yasawong M."/>
            <person name="Brambilla E.M."/>
            <person name="Rohde M."/>
            <person name="Sikorski J."/>
            <person name="Goker M."/>
            <person name="Detter J.C."/>
            <person name="Woyke T."/>
            <person name="Bristow J."/>
            <person name="Eisen J.A."/>
            <person name="Markowitz V."/>
            <person name="Hugenholtz P."/>
            <person name="Kyrpides N.C."/>
            <person name="Klenk H.P."/>
        </authorList>
    </citation>
    <scope>NUCLEOTIDE SEQUENCE [LARGE SCALE GENOMIC DNA]</scope>
    <source>
        <strain evidence="2">ATCC 8368 / DSM 20162 / CCUG 35730 / CIP 100753 / JCM 10117 / KCTC 9821 / NBRC 16120 / NCIMB 702349 / NCTC 13040</strain>
    </source>
</reference>
<dbReference type="EMBL" id="CP001966">
    <property type="protein sequence ID" value="ADG77412.1"/>
    <property type="molecule type" value="Genomic_DNA"/>
</dbReference>
<dbReference type="KEGG" id="tpr:Tpau_0776"/>
<dbReference type="eggNOG" id="COG4334">
    <property type="taxonomic scope" value="Bacteria"/>
</dbReference>
<organism evidence="1 2">
    <name type="scientific">Tsukamurella paurometabola (strain ATCC 8368 / DSM 20162 / CCUG 35730 / CIP 100753 / JCM 10117 / KCTC 9821 / NBRC 16120 / NCIMB 702349 / NCTC 13040)</name>
    <name type="common">Corynebacterium paurometabolum</name>
    <dbReference type="NCBI Taxonomy" id="521096"/>
    <lineage>
        <taxon>Bacteria</taxon>
        <taxon>Bacillati</taxon>
        <taxon>Actinomycetota</taxon>
        <taxon>Actinomycetes</taxon>
        <taxon>Mycobacteriales</taxon>
        <taxon>Tsukamurellaceae</taxon>
        <taxon>Tsukamurella</taxon>
    </lineage>
</organism>
<evidence type="ECO:0000313" key="1">
    <source>
        <dbReference type="EMBL" id="ADG77412.1"/>
    </source>
</evidence>
<evidence type="ECO:0008006" key="3">
    <source>
        <dbReference type="Google" id="ProtNLM"/>
    </source>
</evidence>
<accession>D5UTQ8</accession>
<dbReference type="RefSeq" id="WP_013125453.1">
    <property type="nucleotide sequence ID" value="NC_014158.1"/>
</dbReference>